<sequence length="225" mass="25589">MSNANNPWNRVSAWYDERPVRERGLILATVAVLVLLAGWQFWIEPALVTAERHEAELADVRSEQAQLLATQADLERQLSQDPSAQLRQTLEARERRLDRIDQQITETTGQLIPPRDMVVMLQDMLATEKGLSLEAVQLLAPRPIYAQEPSETQDDAEPEALLYAHEVDIVVAGGYLETMKYLERLEAMDERLGWVMVEYEAAEWPEGSARIRVRTLSLEPAWLGV</sequence>
<accession>A0ABV8QFS0</accession>
<evidence type="ECO:0000313" key="3">
    <source>
        <dbReference type="EMBL" id="MFC4258407.1"/>
    </source>
</evidence>
<keyword evidence="4" id="KW-1185">Reference proteome</keyword>
<keyword evidence="2" id="KW-1133">Transmembrane helix</keyword>
<keyword evidence="1" id="KW-0175">Coiled coil</keyword>
<protein>
    <submittedName>
        <fullName evidence="3">Type II secretion system protein GspM</fullName>
    </submittedName>
</protein>
<dbReference type="Proteomes" id="UP001595798">
    <property type="component" value="Unassembled WGS sequence"/>
</dbReference>
<evidence type="ECO:0000256" key="1">
    <source>
        <dbReference type="SAM" id="Coils"/>
    </source>
</evidence>
<evidence type="ECO:0000313" key="4">
    <source>
        <dbReference type="Proteomes" id="UP001595798"/>
    </source>
</evidence>
<name>A0ABV8QFS0_9GAMM</name>
<keyword evidence="2" id="KW-0812">Transmembrane</keyword>
<evidence type="ECO:0000256" key="2">
    <source>
        <dbReference type="SAM" id="Phobius"/>
    </source>
</evidence>
<organism evidence="3 4">
    <name type="scientific">Marinobacter lacisalsi</name>
    <dbReference type="NCBI Taxonomy" id="475979"/>
    <lineage>
        <taxon>Bacteria</taxon>
        <taxon>Pseudomonadati</taxon>
        <taxon>Pseudomonadota</taxon>
        <taxon>Gammaproteobacteria</taxon>
        <taxon>Pseudomonadales</taxon>
        <taxon>Marinobacteraceae</taxon>
        <taxon>Marinobacter</taxon>
    </lineage>
</organism>
<dbReference type="Pfam" id="PF04612">
    <property type="entry name" value="T2SSM"/>
    <property type="match status" value="1"/>
</dbReference>
<proteinExistence type="predicted"/>
<dbReference type="RefSeq" id="WP_379885932.1">
    <property type="nucleotide sequence ID" value="NZ_JBHSDI010000008.1"/>
</dbReference>
<dbReference type="InterPro" id="IPR007690">
    <property type="entry name" value="T2SS_GspM"/>
</dbReference>
<keyword evidence="2" id="KW-0472">Membrane</keyword>
<comment type="caution">
    <text evidence="3">The sequence shown here is derived from an EMBL/GenBank/DDBJ whole genome shotgun (WGS) entry which is preliminary data.</text>
</comment>
<feature type="transmembrane region" description="Helical" evidence="2">
    <location>
        <begin position="24"/>
        <end position="42"/>
    </location>
</feature>
<gene>
    <name evidence="3" type="primary">gspM</name>
    <name evidence="3" type="ORF">ACFOZ5_05070</name>
</gene>
<feature type="coiled-coil region" evidence="1">
    <location>
        <begin position="50"/>
        <end position="103"/>
    </location>
</feature>
<reference evidence="4" key="1">
    <citation type="journal article" date="2019" name="Int. J. Syst. Evol. Microbiol.">
        <title>The Global Catalogue of Microorganisms (GCM) 10K type strain sequencing project: providing services to taxonomists for standard genome sequencing and annotation.</title>
        <authorList>
            <consortium name="The Broad Institute Genomics Platform"/>
            <consortium name="The Broad Institute Genome Sequencing Center for Infectious Disease"/>
            <person name="Wu L."/>
            <person name="Ma J."/>
        </authorList>
    </citation>
    <scope>NUCLEOTIDE SEQUENCE [LARGE SCALE GENOMIC DNA]</scope>
    <source>
        <strain evidence="4">CECT 7297</strain>
    </source>
</reference>
<dbReference type="EMBL" id="JBHSDI010000008">
    <property type="protein sequence ID" value="MFC4258407.1"/>
    <property type="molecule type" value="Genomic_DNA"/>
</dbReference>